<organism evidence="2 3">
    <name type="scientific">Lupinus albus</name>
    <name type="common">White lupine</name>
    <name type="synonym">Lupinus termis</name>
    <dbReference type="NCBI Taxonomy" id="3870"/>
    <lineage>
        <taxon>Eukaryota</taxon>
        <taxon>Viridiplantae</taxon>
        <taxon>Streptophyta</taxon>
        <taxon>Embryophyta</taxon>
        <taxon>Tracheophyta</taxon>
        <taxon>Spermatophyta</taxon>
        <taxon>Magnoliopsida</taxon>
        <taxon>eudicotyledons</taxon>
        <taxon>Gunneridae</taxon>
        <taxon>Pentapetalae</taxon>
        <taxon>rosids</taxon>
        <taxon>fabids</taxon>
        <taxon>Fabales</taxon>
        <taxon>Fabaceae</taxon>
        <taxon>Papilionoideae</taxon>
        <taxon>50 kb inversion clade</taxon>
        <taxon>genistoids sensu lato</taxon>
        <taxon>core genistoids</taxon>
        <taxon>Genisteae</taxon>
        <taxon>Lupinus</taxon>
    </lineage>
</organism>
<protein>
    <submittedName>
        <fullName evidence="2">Uncharacterized protein</fullName>
    </submittedName>
</protein>
<keyword evidence="3" id="KW-1185">Reference proteome</keyword>
<evidence type="ECO:0000256" key="1">
    <source>
        <dbReference type="SAM" id="MobiDB-lite"/>
    </source>
</evidence>
<evidence type="ECO:0000313" key="2">
    <source>
        <dbReference type="EMBL" id="KAE9599592.1"/>
    </source>
</evidence>
<proteinExistence type="predicted"/>
<dbReference type="AlphaFoldDB" id="A0A6A4PBD5"/>
<accession>A0A6A4PBD5</accession>
<evidence type="ECO:0000313" key="3">
    <source>
        <dbReference type="Proteomes" id="UP000447434"/>
    </source>
</evidence>
<dbReference type="EMBL" id="WOCE01000014">
    <property type="protein sequence ID" value="KAE9599592.1"/>
    <property type="molecule type" value="Genomic_DNA"/>
</dbReference>
<sequence>MQASQRIQRPQVYKWKKQGQKGLYRQYIKLNRKGKLTSPKRPPLKVKTDGVKI</sequence>
<reference evidence="3" key="1">
    <citation type="journal article" date="2020" name="Nat. Commun.">
        <title>Genome sequence of the cluster root forming white lupin.</title>
        <authorList>
            <person name="Hufnagel B."/>
            <person name="Marques A."/>
            <person name="Soriano A."/>
            <person name="Marques L."/>
            <person name="Divol F."/>
            <person name="Doumas P."/>
            <person name="Sallet E."/>
            <person name="Mancinotti D."/>
            <person name="Carrere S."/>
            <person name="Marande W."/>
            <person name="Arribat S."/>
            <person name="Keller J."/>
            <person name="Huneau C."/>
            <person name="Blein T."/>
            <person name="Aime D."/>
            <person name="Laguerre M."/>
            <person name="Taylor J."/>
            <person name="Schubert V."/>
            <person name="Nelson M."/>
            <person name="Geu-Flores F."/>
            <person name="Crespi M."/>
            <person name="Gallardo-Guerrero K."/>
            <person name="Delaux P.-M."/>
            <person name="Salse J."/>
            <person name="Berges H."/>
            <person name="Guyot R."/>
            <person name="Gouzy J."/>
            <person name="Peret B."/>
        </authorList>
    </citation>
    <scope>NUCLEOTIDE SEQUENCE [LARGE SCALE GENOMIC DNA]</scope>
    <source>
        <strain evidence="3">cv. Amiga</strain>
    </source>
</reference>
<name>A0A6A4PBD5_LUPAL</name>
<comment type="caution">
    <text evidence="2">The sequence shown here is derived from an EMBL/GenBank/DDBJ whole genome shotgun (WGS) entry which is preliminary data.</text>
</comment>
<gene>
    <name evidence="2" type="ORF">Lalb_Chr14g0364021</name>
</gene>
<feature type="region of interest" description="Disordered" evidence="1">
    <location>
        <begin position="33"/>
        <end position="53"/>
    </location>
</feature>
<dbReference type="Proteomes" id="UP000447434">
    <property type="component" value="Chromosome 14"/>
</dbReference>